<dbReference type="AlphaFoldDB" id="A0A6B3RQM5"/>
<dbReference type="EMBL" id="JAAIKE010000004">
    <property type="protein sequence ID" value="NEX47456.1"/>
    <property type="molecule type" value="Genomic_DNA"/>
</dbReference>
<organism evidence="2 3">
    <name type="scientific">Pseudotabrizicola algicola</name>
    <dbReference type="NCBI Taxonomy" id="2709381"/>
    <lineage>
        <taxon>Bacteria</taxon>
        <taxon>Pseudomonadati</taxon>
        <taxon>Pseudomonadota</taxon>
        <taxon>Alphaproteobacteria</taxon>
        <taxon>Rhodobacterales</taxon>
        <taxon>Paracoccaceae</taxon>
        <taxon>Pseudotabrizicola</taxon>
    </lineage>
</organism>
<gene>
    <name evidence="2" type="ORF">G3572_14680</name>
</gene>
<keyword evidence="3" id="KW-1185">Reference proteome</keyword>
<evidence type="ECO:0000259" key="1">
    <source>
        <dbReference type="PROSITE" id="PS50925"/>
    </source>
</evidence>
<dbReference type="Proteomes" id="UP000481421">
    <property type="component" value="Unassembled WGS sequence"/>
</dbReference>
<sequence>MPLLQLAYASRPFGYDGSTLTSILFDARRCNMRDDITGALICRDDVYLQLLEGPVAAVEAAFARIRADDRHVEVRELMRREIGEGERMFGFWAMKNDPAVSVLWSRDEVAAGVPERADTAEVLAVFGRLAAV</sequence>
<comment type="caution">
    <text evidence="2">The sequence shown here is derived from an EMBL/GenBank/DDBJ whole genome shotgun (WGS) entry which is preliminary data.</text>
</comment>
<accession>A0A6B3RQM5</accession>
<reference evidence="2 3" key="1">
    <citation type="submission" date="2020-02" db="EMBL/GenBank/DDBJ databases">
        <title>Rhodobacter algicola sp. nov., isolated from microalga culture.</title>
        <authorList>
            <person name="Park C.-Y."/>
        </authorList>
    </citation>
    <scope>NUCLEOTIDE SEQUENCE [LARGE SCALE GENOMIC DNA]</scope>
    <source>
        <strain evidence="2 3">ETT8</strain>
    </source>
</reference>
<protein>
    <submittedName>
        <fullName evidence="2">BLUF domain-containing protein</fullName>
    </submittedName>
</protein>
<evidence type="ECO:0000313" key="3">
    <source>
        <dbReference type="Proteomes" id="UP000481421"/>
    </source>
</evidence>
<name>A0A6B3RQM5_9RHOB</name>
<dbReference type="Pfam" id="PF04940">
    <property type="entry name" value="BLUF"/>
    <property type="match status" value="1"/>
</dbReference>
<dbReference type="Gene3D" id="3.30.70.100">
    <property type="match status" value="1"/>
</dbReference>
<feature type="domain" description="BLUF" evidence="1">
    <location>
        <begin position="3"/>
        <end position="95"/>
    </location>
</feature>
<dbReference type="SMART" id="SM01034">
    <property type="entry name" value="BLUF"/>
    <property type="match status" value="1"/>
</dbReference>
<dbReference type="RefSeq" id="WP_164613139.1">
    <property type="nucleotide sequence ID" value="NZ_JAAIKE010000004.1"/>
</dbReference>
<dbReference type="InterPro" id="IPR036046">
    <property type="entry name" value="Acylphosphatase-like_dom_sf"/>
</dbReference>
<proteinExistence type="predicted"/>
<dbReference type="PROSITE" id="PS50925">
    <property type="entry name" value="BLUF"/>
    <property type="match status" value="1"/>
</dbReference>
<dbReference type="SUPFAM" id="SSF54975">
    <property type="entry name" value="Acylphosphatase/BLUF domain-like"/>
    <property type="match status" value="1"/>
</dbReference>
<evidence type="ECO:0000313" key="2">
    <source>
        <dbReference type="EMBL" id="NEX47456.1"/>
    </source>
</evidence>
<dbReference type="GO" id="GO:0009882">
    <property type="term" value="F:blue light photoreceptor activity"/>
    <property type="evidence" value="ECO:0007669"/>
    <property type="project" value="InterPro"/>
</dbReference>
<dbReference type="InterPro" id="IPR007024">
    <property type="entry name" value="BLUF_domain"/>
</dbReference>
<dbReference type="GO" id="GO:0071949">
    <property type="term" value="F:FAD binding"/>
    <property type="evidence" value="ECO:0007669"/>
    <property type="project" value="InterPro"/>
</dbReference>